<feature type="domain" description="YscD cytoplasmic" evidence="2">
    <location>
        <begin position="12"/>
        <end position="72"/>
    </location>
</feature>
<dbReference type="EMBL" id="NEVP01000011">
    <property type="protein sequence ID" value="OZI46677.1"/>
    <property type="molecule type" value="Genomic_DNA"/>
</dbReference>
<evidence type="ECO:0000313" key="3">
    <source>
        <dbReference type="EMBL" id="OZI46677.1"/>
    </source>
</evidence>
<dbReference type="Pfam" id="PF16697">
    <property type="entry name" value="Yop-YscD_cpl"/>
    <property type="match status" value="1"/>
</dbReference>
<reference evidence="3 4" key="1">
    <citation type="submission" date="2017-05" db="EMBL/GenBank/DDBJ databases">
        <title>Complete and WGS of Bordetella genogroups.</title>
        <authorList>
            <person name="Spilker T."/>
            <person name="LiPuma J."/>
        </authorList>
    </citation>
    <scope>NUCLEOTIDE SEQUENCE [LARGE SCALE GENOMIC DNA]</scope>
    <source>
        <strain evidence="3 4">AU10456</strain>
    </source>
</reference>
<comment type="caution">
    <text evidence="3">The sequence shown here is derived from an EMBL/GenBank/DDBJ whole genome shotgun (WGS) entry which is preliminary data.</text>
</comment>
<gene>
    <name evidence="3" type="ORF">CAL25_18470</name>
</gene>
<evidence type="ECO:0000259" key="2">
    <source>
        <dbReference type="Pfam" id="PF16697"/>
    </source>
</evidence>
<protein>
    <submittedName>
        <fullName evidence="3">EscD/YscD/HrpQ family type III secretion system inner membrane ring protein</fullName>
    </submittedName>
</protein>
<keyword evidence="4" id="KW-1185">Reference proteome</keyword>
<dbReference type="Proteomes" id="UP000216913">
    <property type="component" value="Unassembled WGS sequence"/>
</dbReference>
<dbReference type="RefSeq" id="WP_094802522.1">
    <property type="nucleotide sequence ID" value="NZ_NEVP01000011.1"/>
</dbReference>
<proteinExistence type="predicted"/>
<name>A0A261TBM0_9BORD</name>
<keyword evidence="1" id="KW-0472">Membrane</keyword>
<dbReference type="AlphaFoldDB" id="A0A261TBM0"/>
<keyword evidence="1" id="KW-0812">Transmembrane</keyword>
<evidence type="ECO:0000313" key="4">
    <source>
        <dbReference type="Proteomes" id="UP000216913"/>
    </source>
</evidence>
<keyword evidence="1" id="KW-1133">Transmembrane helix</keyword>
<accession>A0A261TBM0</accession>
<dbReference type="OrthoDB" id="9124756at2"/>
<organism evidence="3 4">
    <name type="scientific">Bordetella genomosp. 5</name>
    <dbReference type="NCBI Taxonomy" id="1395608"/>
    <lineage>
        <taxon>Bacteria</taxon>
        <taxon>Pseudomonadati</taxon>
        <taxon>Pseudomonadota</taxon>
        <taxon>Betaproteobacteria</taxon>
        <taxon>Burkholderiales</taxon>
        <taxon>Alcaligenaceae</taxon>
        <taxon>Bordetella</taxon>
    </lineage>
</organism>
<sequence length="472" mass="48921">MSANPNDMLELRVLSGLHRDARCDARDGAVLGADPDCDIVLADAGVAPQAARLRLGARGWSMQAQDATGTPAEPDTPFNQPLPLGPLWITVAHRADPWAVLPAAANDADGSSLVGAVSNGAALEGASASAATASGATASGATVSAAAASAATASAAAARAAPVASRPPLPAAAPRNRETWPMWVGIGAVVLTILVAIAMAWWLPAEPKAPPRPDPRLAAEQSMSQISAAIERLGLASRLHVAMSRDGTVRVSGWVRNRAEQERVAAAMTQIWPMPALQVSAEDEALQTAANALRGFSVRYAPRYDGDGRLSVQGIAGSARERASALDAVRAQLPGMTVLGNDIRLAPDVAQAFSKELVDAGLSGIGLAWQGDRLEAAAAGLDDDQMALLQTVMARFNTTHLGVVALAGPGERQFADSVPFDIRSIVGGPQPFIVLGDGSKLLVGGTYRQYRLTAIEPKRIIFEGPRPAIVVR</sequence>
<dbReference type="NCBIfam" id="TIGR02500">
    <property type="entry name" value="type_III_yscD"/>
    <property type="match status" value="1"/>
</dbReference>
<dbReference type="InterPro" id="IPR012843">
    <property type="entry name" value="YscD"/>
</dbReference>
<feature type="transmembrane region" description="Helical" evidence="1">
    <location>
        <begin position="183"/>
        <end position="203"/>
    </location>
</feature>
<dbReference type="InterPro" id="IPR032030">
    <property type="entry name" value="YscD_cytoplasmic_dom"/>
</dbReference>
<dbReference type="Gene3D" id="2.60.200.20">
    <property type="match status" value="1"/>
</dbReference>
<evidence type="ECO:0000256" key="1">
    <source>
        <dbReference type="SAM" id="Phobius"/>
    </source>
</evidence>